<comment type="caution">
    <text evidence="2">The sequence shown here is derived from an EMBL/GenBank/DDBJ whole genome shotgun (WGS) entry which is preliminary data.</text>
</comment>
<feature type="compositionally biased region" description="Basic and acidic residues" evidence="1">
    <location>
        <begin position="13"/>
        <end position="27"/>
    </location>
</feature>
<dbReference type="EMBL" id="JAHDVG010000487">
    <property type="protein sequence ID" value="KAH1166263.1"/>
    <property type="molecule type" value="Genomic_DNA"/>
</dbReference>
<evidence type="ECO:0000313" key="3">
    <source>
        <dbReference type="Proteomes" id="UP000827986"/>
    </source>
</evidence>
<dbReference type="AlphaFoldDB" id="A0A9D3WTB3"/>
<keyword evidence="3" id="KW-1185">Reference proteome</keyword>
<proteinExistence type="predicted"/>
<gene>
    <name evidence="2" type="ORF">KIL84_015435</name>
</gene>
<evidence type="ECO:0000256" key="1">
    <source>
        <dbReference type="SAM" id="MobiDB-lite"/>
    </source>
</evidence>
<protein>
    <submittedName>
        <fullName evidence="2">Uncharacterized protein</fullName>
    </submittedName>
</protein>
<organism evidence="2 3">
    <name type="scientific">Mauremys mutica</name>
    <name type="common">yellowpond turtle</name>
    <dbReference type="NCBI Taxonomy" id="74926"/>
    <lineage>
        <taxon>Eukaryota</taxon>
        <taxon>Metazoa</taxon>
        <taxon>Chordata</taxon>
        <taxon>Craniata</taxon>
        <taxon>Vertebrata</taxon>
        <taxon>Euteleostomi</taxon>
        <taxon>Archelosauria</taxon>
        <taxon>Testudinata</taxon>
        <taxon>Testudines</taxon>
        <taxon>Cryptodira</taxon>
        <taxon>Durocryptodira</taxon>
        <taxon>Testudinoidea</taxon>
        <taxon>Geoemydidae</taxon>
        <taxon>Geoemydinae</taxon>
        <taxon>Mauremys</taxon>
    </lineage>
</organism>
<feature type="region of interest" description="Disordered" evidence="1">
    <location>
        <begin position="1"/>
        <end position="27"/>
    </location>
</feature>
<reference evidence="2" key="1">
    <citation type="submission" date="2021-09" db="EMBL/GenBank/DDBJ databases">
        <title>The genome of Mauremys mutica provides insights into the evolution of semi-aquatic lifestyle.</title>
        <authorList>
            <person name="Gong S."/>
            <person name="Gao Y."/>
        </authorList>
    </citation>
    <scope>NUCLEOTIDE SEQUENCE</scope>
    <source>
        <strain evidence="2">MM-2020</strain>
        <tissue evidence="2">Muscle</tissue>
    </source>
</reference>
<name>A0A9D3WTB3_9SAUR</name>
<sequence length="172" mass="18754">MEGPDCGEPLPPDLRELESKVGRRPPEGLVRWLREDPAAALLRESPARGQRRGLAGKIKALKLELRVPPAERCIVVEGGPALACTVPPTALLPPALSSQSPSSSKPRGQIDSVKRGRAQGNGTAPSARVKDHMTDTLWDQLVFFRRLTWFLSNQALGRSRNICALFLSITMT</sequence>
<dbReference type="Proteomes" id="UP000827986">
    <property type="component" value="Unassembled WGS sequence"/>
</dbReference>
<feature type="compositionally biased region" description="Low complexity" evidence="1">
    <location>
        <begin position="94"/>
        <end position="104"/>
    </location>
</feature>
<evidence type="ECO:0000313" key="2">
    <source>
        <dbReference type="EMBL" id="KAH1166263.1"/>
    </source>
</evidence>
<feature type="region of interest" description="Disordered" evidence="1">
    <location>
        <begin position="94"/>
        <end position="128"/>
    </location>
</feature>
<accession>A0A9D3WTB3</accession>